<proteinExistence type="predicted"/>
<sequence>MYDGTTRARAGRMSRTGCAARATCGPRRLSWRSVPLWRRRLTCAHAHCHTFVFTSYHCLIEPTDMLYYAHLSRINYSLLLATRSPQSALFAQTQLLRLLSSIHTFDNIAFRAFHNALQRNPLDSDYTSVLLYKYNGS</sequence>
<gene>
    <name evidence="1" type="ORF">CINC_LOCUS1388</name>
</gene>
<organism evidence="1 2">
    <name type="scientific">Chrysodeixis includens</name>
    <name type="common">Soybean looper</name>
    <name type="synonym">Pseudoplusia includens</name>
    <dbReference type="NCBI Taxonomy" id="689277"/>
    <lineage>
        <taxon>Eukaryota</taxon>
        <taxon>Metazoa</taxon>
        <taxon>Ecdysozoa</taxon>
        <taxon>Arthropoda</taxon>
        <taxon>Hexapoda</taxon>
        <taxon>Insecta</taxon>
        <taxon>Pterygota</taxon>
        <taxon>Neoptera</taxon>
        <taxon>Endopterygota</taxon>
        <taxon>Lepidoptera</taxon>
        <taxon>Glossata</taxon>
        <taxon>Ditrysia</taxon>
        <taxon>Noctuoidea</taxon>
        <taxon>Noctuidae</taxon>
        <taxon>Plusiinae</taxon>
        <taxon>Chrysodeixis</taxon>
    </lineage>
</organism>
<evidence type="ECO:0000313" key="1">
    <source>
        <dbReference type="EMBL" id="CAD0199695.1"/>
    </source>
</evidence>
<dbReference type="Proteomes" id="UP001154114">
    <property type="component" value="Chromosome 11"/>
</dbReference>
<protein>
    <submittedName>
        <fullName evidence="1">Uncharacterized protein</fullName>
    </submittedName>
</protein>
<keyword evidence="2" id="KW-1185">Reference proteome</keyword>
<dbReference type="OrthoDB" id="7486554at2759"/>
<dbReference type="EMBL" id="LR824014">
    <property type="protein sequence ID" value="CAD0199695.1"/>
    <property type="molecule type" value="Genomic_DNA"/>
</dbReference>
<reference evidence="1" key="1">
    <citation type="submission" date="2021-12" db="EMBL/GenBank/DDBJ databases">
        <authorList>
            <person name="King R."/>
        </authorList>
    </citation>
    <scope>NUCLEOTIDE SEQUENCE</scope>
</reference>
<evidence type="ECO:0000313" key="2">
    <source>
        <dbReference type="Proteomes" id="UP001154114"/>
    </source>
</evidence>
<dbReference type="AlphaFoldDB" id="A0A9N8KSF8"/>
<name>A0A9N8KSF8_CHRIL</name>
<accession>A0A9N8KSF8</accession>